<evidence type="ECO:0000313" key="2">
    <source>
        <dbReference type="Proteomes" id="UP000553632"/>
    </source>
</evidence>
<dbReference type="AlphaFoldDB" id="A0A7J6S275"/>
<keyword evidence="2" id="KW-1185">Reference proteome</keyword>
<reference evidence="1 2" key="1">
    <citation type="submission" date="2020-04" db="EMBL/GenBank/DDBJ databases">
        <title>Perkinsus olseni comparative genomics.</title>
        <authorList>
            <person name="Bogema D.R."/>
        </authorList>
    </citation>
    <scope>NUCLEOTIDE SEQUENCE [LARGE SCALE GENOMIC DNA]</scope>
    <source>
        <strain evidence="1 2">ATCC PRA-207</strain>
    </source>
</reference>
<dbReference type="Proteomes" id="UP000553632">
    <property type="component" value="Unassembled WGS sequence"/>
</dbReference>
<protein>
    <submittedName>
        <fullName evidence="1">Uncharacterized protein</fullName>
    </submittedName>
</protein>
<evidence type="ECO:0000313" key="1">
    <source>
        <dbReference type="EMBL" id="KAF4727064.1"/>
    </source>
</evidence>
<accession>A0A7J6S275</accession>
<sequence>TPVRVAEEEAMSMSLTLGTLAGCRKFFKHAKHAPLVWQSIGHGDVKELISEAASCTLRSGHPQPDGPEQIHQMSAKRVVIIATAAAAVAPLAAGDGYPSLKSTSLLNHGQGVSCFYSNGVAKGEGRAFLGFTLGAAGVPRTAEIGCPELDAKKMFTTVFRKGVVQEFTLGAPNKRKDSDWVFKDPPPAGTGMDPLRKLNASYYDRQLTLLRVAASKVDYNPAKLRRAIVKAEDLRASGRDGDITADKMDEVCEAAMRGIKAKCPLYEDLCDEFRSISQEAVDAADRQRPPFQRAGKYLVISL</sequence>
<name>A0A7J6S275_PEROL</name>
<gene>
    <name evidence="1" type="ORF">FOZ63_031957</name>
</gene>
<comment type="caution">
    <text evidence="1">The sequence shown here is derived from an EMBL/GenBank/DDBJ whole genome shotgun (WGS) entry which is preliminary data.</text>
</comment>
<dbReference type="EMBL" id="JABANO010021284">
    <property type="protein sequence ID" value="KAF4727064.1"/>
    <property type="molecule type" value="Genomic_DNA"/>
</dbReference>
<proteinExistence type="predicted"/>
<feature type="non-terminal residue" evidence="1">
    <location>
        <position position="1"/>
    </location>
</feature>
<organism evidence="1 2">
    <name type="scientific">Perkinsus olseni</name>
    <name type="common">Perkinsus atlanticus</name>
    <dbReference type="NCBI Taxonomy" id="32597"/>
    <lineage>
        <taxon>Eukaryota</taxon>
        <taxon>Sar</taxon>
        <taxon>Alveolata</taxon>
        <taxon>Perkinsozoa</taxon>
        <taxon>Perkinsea</taxon>
        <taxon>Perkinsida</taxon>
        <taxon>Perkinsidae</taxon>
        <taxon>Perkinsus</taxon>
    </lineage>
</organism>